<evidence type="ECO:0000313" key="1">
    <source>
        <dbReference type="EMBL" id="SDT43751.1"/>
    </source>
</evidence>
<dbReference type="AlphaFoldDB" id="A0A1H2ACQ7"/>
<dbReference type="SUPFAM" id="SSF81301">
    <property type="entry name" value="Nucleotidyltransferase"/>
    <property type="match status" value="1"/>
</dbReference>
<gene>
    <name evidence="1" type="ORF">SAMN04489812_5838</name>
</gene>
<dbReference type="InterPro" id="IPR043519">
    <property type="entry name" value="NT_sf"/>
</dbReference>
<keyword evidence="2" id="KW-1185">Reference proteome</keyword>
<dbReference type="OrthoDB" id="7375008at2"/>
<keyword evidence="1" id="KW-0808">Transferase</keyword>
<dbReference type="GO" id="GO:0016779">
    <property type="term" value="F:nucleotidyltransferase activity"/>
    <property type="evidence" value="ECO:0007669"/>
    <property type="project" value="UniProtKB-KW"/>
</dbReference>
<dbReference type="RefSeq" id="WP_157683832.1">
    <property type="nucleotide sequence ID" value="NZ_LT629772.1"/>
</dbReference>
<reference evidence="1 2" key="1">
    <citation type="submission" date="2016-10" db="EMBL/GenBank/DDBJ databases">
        <authorList>
            <person name="de Groot N.N."/>
        </authorList>
    </citation>
    <scope>NUCLEOTIDE SEQUENCE [LARGE SCALE GENOMIC DNA]</scope>
    <source>
        <strain evidence="1 2">DSM 21800</strain>
    </source>
</reference>
<dbReference type="CDD" id="cd05403">
    <property type="entry name" value="NT_KNTase_like"/>
    <property type="match status" value="1"/>
</dbReference>
<dbReference type="Proteomes" id="UP000199103">
    <property type="component" value="Chromosome I"/>
</dbReference>
<protein>
    <submittedName>
        <fullName evidence="1">Streptomycin adenylyltransferase</fullName>
    </submittedName>
</protein>
<dbReference type="Gene3D" id="3.30.460.10">
    <property type="entry name" value="Beta Polymerase, domain 2"/>
    <property type="match status" value="1"/>
</dbReference>
<dbReference type="EMBL" id="LT629772">
    <property type="protein sequence ID" value="SDT43751.1"/>
    <property type="molecule type" value="Genomic_DNA"/>
</dbReference>
<accession>A0A1H2ACQ7</accession>
<name>A0A1H2ACQ7_9ACTN</name>
<sequence length="275" mass="30506">MTDWLDTLPLPWQRRCIETAIEILPTCQGVRAVWVAGSLARGEGDQYSDVDLNCLITDDSIPFWRAQWSEVVARCVGNLTLSRTINDAIIGGFSLTSNWEHVDLILHPLTSFAHRPTDHRTLYDPDRLIESAPRSAAAEPQMDVGDMSEFFFYLAGSFATVIGRGELALAQDAVIDLRRWLVRLMLAENRLQPFGGARRLNPLLTAEQRAELEHVGALASLDDVTAAAAAIFSSFASRAERISRRDGIEFPQQMYEVTRHHLHQSLGVDGPAPAG</sequence>
<dbReference type="STRING" id="630515.SAMN04489812_5838"/>
<organism evidence="1 2">
    <name type="scientific">Microlunatus soli</name>
    <dbReference type="NCBI Taxonomy" id="630515"/>
    <lineage>
        <taxon>Bacteria</taxon>
        <taxon>Bacillati</taxon>
        <taxon>Actinomycetota</taxon>
        <taxon>Actinomycetes</taxon>
        <taxon>Propionibacteriales</taxon>
        <taxon>Propionibacteriaceae</taxon>
        <taxon>Microlunatus</taxon>
    </lineage>
</organism>
<proteinExistence type="predicted"/>
<evidence type="ECO:0000313" key="2">
    <source>
        <dbReference type="Proteomes" id="UP000199103"/>
    </source>
</evidence>
<keyword evidence="1" id="KW-0548">Nucleotidyltransferase</keyword>